<dbReference type="EMBL" id="RSDZ01000013">
    <property type="protein sequence ID" value="RXG49621.1"/>
    <property type="molecule type" value="Genomic_DNA"/>
</dbReference>
<proteinExistence type="predicted"/>
<dbReference type="AlphaFoldDB" id="A0A444S8A0"/>
<gene>
    <name evidence="1" type="ORF">VDGE_30118</name>
</gene>
<name>A0A444S8A0_VERDA</name>
<evidence type="ECO:0000313" key="1">
    <source>
        <dbReference type="EMBL" id="RXG49621.1"/>
    </source>
</evidence>
<dbReference type="Proteomes" id="UP000288725">
    <property type="component" value="Unassembled WGS sequence"/>
</dbReference>
<protein>
    <submittedName>
        <fullName evidence="1">Uncharacterized protein</fullName>
    </submittedName>
</protein>
<comment type="caution">
    <text evidence="1">The sequence shown here is derived from an EMBL/GenBank/DDBJ whole genome shotgun (WGS) entry which is preliminary data.</text>
</comment>
<accession>A0A444S8A0</accession>
<evidence type="ECO:0000313" key="2">
    <source>
        <dbReference type="Proteomes" id="UP000288725"/>
    </source>
</evidence>
<reference evidence="1 2" key="1">
    <citation type="submission" date="2018-12" db="EMBL/GenBank/DDBJ databases">
        <title>Genome of Verticillium dahliae isolate Getta Getta.</title>
        <authorList>
            <person name="Gardiner D.M."/>
        </authorList>
    </citation>
    <scope>NUCLEOTIDE SEQUENCE [LARGE SCALE GENOMIC DNA]</scope>
    <source>
        <strain evidence="1 2">Getta Getta</strain>
    </source>
</reference>
<sequence>MLSTNLQHLFTYLQTHTPKSGLFCGSNYYSKIADCQQHAWICGDVVTILENGSRRPDCLLDYLNTQGNKPDDVSISKLSKRR</sequence>
<organism evidence="1 2">
    <name type="scientific">Verticillium dahliae</name>
    <name type="common">Verticillium wilt</name>
    <dbReference type="NCBI Taxonomy" id="27337"/>
    <lineage>
        <taxon>Eukaryota</taxon>
        <taxon>Fungi</taxon>
        <taxon>Dikarya</taxon>
        <taxon>Ascomycota</taxon>
        <taxon>Pezizomycotina</taxon>
        <taxon>Sordariomycetes</taxon>
        <taxon>Hypocreomycetidae</taxon>
        <taxon>Glomerellales</taxon>
        <taxon>Plectosphaerellaceae</taxon>
        <taxon>Verticillium</taxon>
    </lineage>
</organism>